<dbReference type="Proteomes" id="UP001152797">
    <property type="component" value="Unassembled WGS sequence"/>
</dbReference>
<organism evidence="2">
    <name type="scientific">Cladocopium goreaui</name>
    <dbReference type="NCBI Taxonomy" id="2562237"/>
    <lineage>
        <taxon>Eukaryota</taxon>
        <taxon>Sar</taxon>
        <taxon>Alveolata</taxon>
        <taxon>Dinophyceae</taxon>
        <taxon>Suessiales</taxon>
        <taxon>Symbiodiniaceae</taxon>
        <taxon>Cladocopium</taxon>
    </lineage>
</organism>
<dbReference type="CDD" id="cd00838">
    <property type="entry name" value="MPP_superfamily"/>
    <property type="match status" value="2"/>
</dbReference>
<keyword evidence="4" id="KW-1185">Reference proteome</keyword>
<feature type="non-terminal residue" evidence="2">
    <location>
        <position position="1"/>
    </location>
</feature>
<dbReference type="PANTHER" id="PTHR36492">
    <property type="match status" value="1"/>
</dbReference>
<reference evidence="3 4" key="2">
    <citation type="submission" date="2024-05" db="EMBL/GenBank/DDBJ databases">
        <authorList>
            <person name="Chen Y."/>
            <person name="Shah S."/>
            <person name="Dougan E. K."/>
            <person name="Thang M."/>
            <person name="Chan C."/>
        </authorList>
    </citation>
    <scope>NUCLEOTIDE SEQUENCE [LARGE SCALE GENOMIC DNA]</scope>
</reference>
<dbReference type="OrthoDB" id="1413014at2759"/>
<dbReference type="InterPro" id="IPR004843">
    <property type="entry name" value="Calcineurin-like_PHP"/>
</dbReference>
<dbReference type="InterPro" id="IPR029052">
    <property type="entry name" value="Metallo-depent_PP-like"/>
</dbReference>
<dbReference type="Pfam" id="PF00149">
    <property type="entry name" value="Metallophos"/>
    <property type="match status" value="1"/>
</dbReference>
<dbReference type="EMBL" id="CAMXCT030001336">
    <property type="protein sequence ID" value="CAL4776445.1"/>
    <property type="molecule type" value="Genomic_DNA"/>
</dbReference>
<dbReference type="PANTHER" id="PTHR36492:SF2">
    <property type="entry name" value="[ACYL-CARRIER-PROTEIN] PHOSPHODIESTERASE PPTH"/>
    <property type="match status" value="1"/>
</dbReference>
<evidence type="ECO:0000313" key="3">
    <source>
        <dbReference type="EMBL" id="CAL4776445.1"/>
    </source>
</evidence>
<gene>
    <name evidence="2" type="ORF">C1SCF055_LOCUS16227</name>
</gene>
<dbReference type="InterPro" id="IPR052963">
    <property type="entry name" value="Pantetheine_PDE"/>
</dbReference>
<dbReference type="SUPFAM" id="SSF56300">
    <property type="entry name" value="Metallo-dependent phosphatases"/>
    <property type="match status" value="1"/>
</dbReference>
<dbReference type="AlphaFoldDB" id="A0A9P1FUP7"/>
<dbReference type="EMBL" id="CAMXCT020001336">
    <property type="protein sequence ID" value="CAL1142508.1"/>
    <property type="molecule type" value="Genomic_DNA"/>
</dbReference>
<sequence length="456" mass="52418">VELTSEKLQERLATGARVAQLELKGERLHFRLLEGQGPQTGWASLKLKEKLLLKPCSDELPKEVTSDLPSLFGGFRGIERMALPPHVRLRVATISDIHVDQKANMEWFQKHLPKKSPETFNVLVLPGDVSDDLEVFKEAMKMFTASFDLVCYTPGNHDLWLRKKGHLDSLQKLRSLYGLCDALGVRVGPVQLECGSRKVMLVPLLSFYTSDWDKEPELPWCPEQQKEMVAWMDFRVMKWPQEIQQEVVRREGRFQFGKEGTSKTLSELFAQMNEPVLDEVGAMEGTIFSFSHYLPRQELFPEKRFLLDSCLHKVSGSMALEEQIRRLKPAVHIFGHTHLTVDLVLEDQRYLQWALGAPREQAAMSRAVADTGLLVLYDSDSDHPVVPVQETFWGRYFNAGKRDPQQMCPAPFVRKYFAQMFKDVKLPYDDVFFQTTPNPGSPIESYDGLFEPRWRM</sequence>
<proteinExistence type="predicted"/>
<dbReference type="EMBL" id="CAMXCT010001336">
    <property type="protein sequence ID" value="CAI3989133.1"/>
    <property type="molecule type" value="Genomic_DNA"/>
</dbReference>
<feature type="domain" description="Calcineurin-like phosphoesterase" evidence="1">
    <location>
        <begin position="89"/>
        <end position="178"/>
    </location>
</feature>
<name>A0A9P1FUP7_9DINO</name>
<comment type="caution">
    <text evidence="2">The sequence shown here is derived from an EMBL/GenBank/DDBJ whole genome shotgun (WGS) entry which is preliminary data.</text>
</comment>
<evidence type="ECO:0000259" key="1">
    <source>
        <dbReference type="Pfam" id="PF00149"/>
    </source>
</evidence>
<reference evidence="2" key="1">
    <citation type="submission" date="2022-10" db="EMBL/GenBank/DDBJ databases">
        <authorList>
            <person name="Chen Y."/>
            <person name="Dougan E. K."/>
            <person name="Chan C."/>
            <person name="Rhodes N."/>
            <person name="Thang M."/>
        </authorList>
    </citation>
    <scope>NUCLEOTIDE SEQUENCE</scope>
</reference>
<accession>A0A9P1FUP7</accession>
<evidence type="ECO:0000313" key="4">
    <source>
        <dbReference type="Proteomes" id="UP001152797"/>
    </source>
</evidence>
<evidence type="ECO:0000313" key="2">
    <source>
        <dbReference type="EMBL" id="CAI3989133.1"/>
    </source>
</evidence>
<dbReference type="Gene3D" id="3.60.21.10">
    <property type="match status" value="1"/>
</dbReference>
<dbReference type="GO" id="GO:0016787">
    <property type="term" value="F:hydrolase activity"/>
    <property type="evidence" value="ECO:0007669"/>
    <property type="project" value="InterPro"/>
</dbReference>
<protein>
    <recommendedName>
        <fullName evidence="1">Calcineurin-like phosphoesterase domain-containing protein</fullName>
    </recommendedName>
</protein>